<protein>
    <submittedName>
        <fullName evidence="2">Uncharacterized protein</fullName>
    </submittedName>
</protein>
<dbReference type="AlphaFoldDB" id="A0A6H5GCD1"/>
<feature type="non-terminal residue" evidence="2">
    <location>
        <position position="135"/>
    </location>
</feature>
<organism evidence="2 3">
    <name type="scientific">Nesidiocoris tenuis</name>
    <dbReference type="NCBI Taxonomy" id="355587"/>
    <lineage>
        <taxon>Eukaryota</taxon>
        <taxon>Metazoa</taxon>
        <taxon>Ecdysozoa</taxon>
        <taxon>Arthropoda</taxon>
        <taxon>Hexapoda</taxon>
        <taxon>Insecta</taxon>
        <taxon>Pterygota</taxon>
        <taxon>Neoptera</taxon>
        <taxon>Paraneoptera</taxon>
        <taxon>Hemiptera</taxon>
        <taxon>Heteroptera</taxon>
        <taxon>Panheteroptera</taxon>
        <taxon>Cimicomorpha</taxon>
        <taxon>Miridae</taxon>
        <taxon>Dicyphina</taxon>
        <taxon>Nesidiocoris</taxon>
    </lineage>
</organism>
<evidence type="ECO:0000256" key="1">
    <source>
        <dbReference type="SAM" id="MobiDB-lite"/>
    </source>
</evidence>
<keyword evidence="3" id="KW-1185">Reference proteome</keyword>
<evidence type="ECO:0000313" key="2">
    <source>
        <dbReference type="EMBL" id="CAB0000345.1"/>
    </source>
</evidence>
<accession>A0A6H5GCD1</accession>
<reference evidence="2 3" key="1">
    <citation type="submission" date="2020-02" db="EMBL/GenBank/DDBJ databases">
        <authorList>
            <person name="Ferguson B K."/>
        </authorList>
    </citation>
    <scope>NUCLEOTIDE SEQUENCE [LARGE SCALE GENOMIC DNA]</scope>
</reference>
<feature type="region of interest" description="Disordered" evidence="1">
    <location>
        <begin position="1"/>
        <end position="33"/>
    </location>
</feature>
<name>A0A6H5GCD1_9HEMI</name>
<gene>
    <name evidence="2" type="ORF">NTEN_LOCUS6299</name>
</gene>
<dbReference type="EMBL" id="CADCXU010009418">
    <property type="protein sequence ID" value="CAB0000345.1"/>
    <property type="molecule type" value="Genomic_DNA"/>
</dbReference>
<sequence length="135" mass="14947">MGLPYNEPDEPPQGTHITESDENKKHAGRERTERLERRIAGCRAGREGLNCRGVGSPVRFPALRQPPLKADGDGRGPRNFVLFLFVAAARAHLSSRSVQQLSAQGPQGDYRWICPTSAIFVLIVHGTNAYCYECK</sequence>
<evidence type="ECO:0000313" key="3">
    <source>
        <dbReference type="Proteomes" id="UP000479000"/>
    </source>
</evidence>
<dbReference type="Proteomes" id="UP000479000">
    <property type="component" value="Unassembled WGS sequence"/>
</dbReference>
<feature type="compositionally biased region" description="Basic and acidic residues" evidence="1">
    <location>
        <begin position="18"/>
        <end position="33"/>
    </location>
</feature>
<proteinExistence type="predicted"/>